<dbReference type="EMBL" id="JBHSAX010000019">
    <property type="protein sequence ID" value="MFC3965178.1"/>
    <property type="molecule type" value="Genomic_DNA"/>
</dbReference>
<gene>
    <name evidence="1" type="ORF">ACFO0B_24595</name>
</gene>
<protein>
    <recommendedName>
        <fullName evidence="3">ParB-like nuclease family protein</fullName>
    </recommendedName>
</protein>
<comment type="caution">
    <text evidence="1">The sequence shown here is derived from an EMBL/GenBank/DDBJ whole genome shotgun (WGS) entry which is preliminary data.</text>
</comment>
<sequence length="208" mass="22456">MLTIGWAALLLHERVGPATLLGGCAVVAAALIAVRTRNRPGSGALRTGDSVSGGLLDTVVSGNGGRRIIRGRWQVSRGEDTMDFVVWKVADVPPLPARVAADNIARRGGAAIDWRVVAEASAEAVSARPKGWTHREWREHGRRLGLRGNELFAWSELFARPIEIAANGAQWVDGMHRAALMAEAGAERMAVLDPDWMPNWEPDGSDRV</sequence>
<evidence type="ECO:0000313" key="2">
    <source>
        <dbReference type="Proteomes" id="UP001595696"/>
    </source>
</evidence>
<evidence type="ECO:0000313" key="1">
    <source>
        <dbReference type="EMBL" id="MFC3965178.1"/>
    </source>
</evidence>
<dbReference type="Proteomes" id="UP001595696">
    <property type="component" value="Unassembled WGS sequence"/>
</dbReference>
<evidence type="ECO:0008006" key="3">
    <source>
        <dbReference type="Google" id="ProtNLM"/>
    </source>
</evidence>
<accession>A0ABV8DZ37</accession>
<reference evidence="2" key="1">
    <citation type="journal article" date="2019" name="Int. J. Syst. Evol. Microbiol.">
        <title>The Global Catalogue of Microorganisms (GCM) 10K type strain sequencing project: providing services to taxonomists for standard genome sequencing and annotation.</title>
        <authorList>
            <consortium name="The Broad Institute Genomics Platform"/>
            <consortium name="The Broad Institute Genome Sequencing Center for Infectious Disease"/>
            <person name="Wu L."/>
            <person name="Ma J."/>
        </authorList>
    </citation>
    <scope>NUCLEOTIDE SEQUENCE [LARGE SCALE GENOMIC DNA]</scope>
    <source>
        <strain evidence="2">CGMCC 4.7330</strain>
    </source>
</reference>
<keyword evidence="2" id="KW-1185">Reference proteome</keyword>
<organism evidence="1 2">
    <name type="scientific">Nocardia jiangsuensis</name>
    <dbReference type="NCBI Taxonomy" id="1691563"/>
    <lineage>
        <taxon>Bacteria</taxon>
        <taxon>Bacillati</taxon>
        <taxon>Actinomycetota</taxon>
        <taxon>Actinomycetes</taxon>
        <taxon>Mycobacteriales</taxon>
        <taxon>Nocardiaceae</taxon>
        <taxon>Nocardia</taxon>
    </lineage>
</organism>
<dbReference type="RefSeq" id="WP_378614929.1">
    <property type="nucleotide sequence ID" value="NZ_JBHSAX010000019.1"/>
</dbReference>
<proteinExistence type="predicted"/>
<name>A0ABV8DZ37_9NOCA</name>